<dbReference type="RefSeq" id="WP_140882571.1">
    <property type="nucleotide sequence ID" value="NZ_RCZP01000006.1"/>
</dbReference>
<evidence type="ECO:0000256" key="5">
    <source>
        <dbReference type="ARBA" id="ARBA00023033"/>
    </source>
</evidence>
<sequence>MDIGVFIPIGSNGWLISTTAPRYRPSFDLNREVVQRAEKHGFEFALSMIKLRGFGGESEFWDHALESFTLMSALAAVTSKIRLYASSAVLTLPPAIVARMVSTIDSVAPGRIGVNIVSGWQEAEYSQMGLWPGKEHYAKRYQYCTEYVTVLKDLWERGTSDFRGDYFQMTDCKLSPRPENPVPLVVAGQSDAGVAFAARFADYNFCLGAGVNTPTAFAPSIARLVEESKATGRDVGSYVLFMIIADETDEAAQAKWELYKEGKDMAALSWLGVQAGNDDRADLNSTAKKMTNPVSMVNFNMGTLVGSYASVARMMDEMEDIPGLKGVMLTFDDFVEGIENFGMRIQPLMRSRRHILAPA</sequence>
<dbReference type="PANTHER" id="PTHR42847:SF4">
    <property type="entry name" value="ALKANESULFONATE MONOOXYGENASE-RELATED"/>
    <property type="match status" value="1"/>
</dbReference>
<organism evidence="8 9">
    <name type="scientific">Muricoccus nepalensis</name>
    <dbReference type="NCBI Taxonomy" id="1854500"/>
    <lineage>
        <taxon>Bacteria</taxon>
        <taxon>Pseudomonadati</taxon>
        <taxon>Pseudomonadota</taxon>
        <taxon>Alphaproteobacteria</taxon>
        <taxon>Acetobacterales</taxon>
        <taxon>Roseomonadaceae</taxon>
        <taxon>Muricoccus</taxon>
    </lineage>
</organism>
<feature type="domain" description="Luciferase-like" evidence="7">
    <location>
        <begin position="1"/>
        <end position="320"/>
    </location>
</feature>
<comment type="caution">
    <text evidence="8">The sequence shown here is derived from an EMBL/GenBank/DDBJ whole genome shotgun (WGS) entry which is preliminary data.</text>
</comment>
<comment type="function">
    <text evidence="6">Catalyzes the pyrimidine ring opening between N-3 and C-4 by an unusual flavin hydroperoxide-catalyzed mechanism, adding oxygen atoms in the process to yield ureidoacrylate peracid, that immediately reacts with FMN forming ureidoacrylate and FMN-N(5)-oxide. The FMN-N(5)-oxide reacts spontaneously with NADH to produce FMN. Requires the flavin reductase RutF to regenerate FMN in vivo.</text>
</comment>
<dbReference type="OrthoDB" id="9814695at2"/>
<dbReference type="CDD" id="cd01094">
    <property type="entry name" value="Alkanesulfonate_monoxygenase"/>
    <property type="match status" value="1"/>
</dbReference>
<dbReference type="InterPro" id="IPR050172">
    <property type="entry name" value="SsuD_RutA_monooxygenase"/>
</dbReference>
<comment type="catalytic activity">
    <reaction evidence="6">
        <text>thymine + FMNH2 + NADH + O2 = (Z)-2-methylureidoacrylate + FMN + NAD(+) + H2O + H(+)</text>
        <dbReference type="Rhea" id="RHEA:31599"/>
        <dbReference type="ChEBI" id="CHEBI:15377"/>
        <dbReference type="ChEBI" id="CHEBI:15378"/>
        <dbReference type="ChEBI" id="CHEBI:15379"/>
        <dbReference type="ChEBI" id="CHEBI:17821"/>
        <dbReference type="ChEBI" id="CHEBI:57540"/>
        <dbReference type="ChEBI" id="CHEBI:57618"/>
        <dbReference type="ChEBI" id="CHEBI:57945"/>
        <dbReference type="ChEBI" id="CHEBI:58210"/>
        <dbReference type="ChEBI" id="CHEBI:143783"/>
        <dbReference type="EC" id="1.14.99.46"/>
    </reaction>
</comment>
<protein>
    <recommendedName>
        <fullName evidence="6">Pyrimidine monooxygenase RutA</fullName>
        <ecNumber evidence="6">1.14.99.46</ecNumber>
    </recommendedName>
</protein>
<dbReference type="GO" id="GO:0008726">
    <property type="term" value="F:alkanesulfonate monooxygenase activity"/>
    <property type="evidence" value="ECO:0007669"/>
    <property type="project" value="TreeGrafter"/>
</dbReference>
<dbReference type="InterPro" id="IPR019914">
    <property type="entry name" value="Pyrimidine_monooxygenase_RutA"/>
</dbReference>
<dbReference type="InterPro" id="IPR036661">
    <property type="entry name" value="Luciferase-like_sf"/>
</dbReference>
<evidence type="ECO:0000256" key="3">
    <source>
        <dbReference type="ARBA" id="ARBA00022857"/>
    </source>
</evidence>
<dbReference type="SUPFAM" id="SSF51679">
    <property type="entry name" value="Bacterial luciferase-like"/>
    <property type="match status" value="1"/>
</dbReference>
<dbReference type="NCBIfam" id="TIGR03612">
    <property type="entry name" value="RutA"/>
    <property type="match status" value="1"/>
</dbReference>
<dbReference type="InterPro" id="IPR011251">
    <property type="entry name" value="Luciferase-like_dom"/>
</dbReference>
<dbReference type="EC" id="1.14.99.46" evidence="6"/>
<reference evidence="8 9" key="1">
    <citation type="journal article" date="2019" name="Environ. Microbiol.">
        <title>Species interactions and distinct microbial communities in high Arctic permafrost affected cryosols are associated with the CH4 and CO2 gas fluxes.</title>
        <authorList>
            <person name="Altshuler I."/>
            <person name="Hamel J."/>
            <person name="Turney S."/>
            <person name="Magnuson E."/>
            <person name="Levesque R."/>
            <person name="Greer C."/>
            <person name="Whyte L.G."/>
        </authorList>
    </citation>
    <scope>NUCLEOTIDE SEQUENCE [LARGE SCALE GENOMIC DNA]</scope>
    <source>
        <strain evidence="8 9">S9.3B</strain>
    </source>
</reference>
<dbReference type="GO" id="GO:0019740">
    <property type="term" value="P:nitrogen utilization"/>
    <property type="evidence" value="ECO:0007669"/>
    <property type="project" value="UniProtKB-UniRule"/>
</dbReference>
<feature type="binding site" evidence="6">
    <location>
        <begin position="49"/>
        <end position="50"/>
    </location>
    <ligand>
        <name>FMN</name>
        <dbReference type="ChEBI" id="CHEBI:58210"/>
    </ligand>
</feature>
<dbReference type="HAMAP" id="MF_01699">
    <property type="entry name" value="RutA"/>
    <property type="match status" value="1"/>
</dbReference>
<gene>
    <name evidence="6 8" type="primary">rutA</name>
    <name evidence="8" type="ORF">EAH89_09535</name>
</gene>
<evidence type="ECO:0000259" key="7">
    <source>
        <dbReference type="Pfam" id="PF00296"/>
    </source>
</evidence>
<dbReference type="AlphaFoldDB" id="A0A502G7T8"/>
<evidence type="ECO:0000256" key="1">
    <source>
        <dbReference type="ARBA" id="ARBA00022630"/>
    </source>
</evidence>
<dbReference type="GO" id="GO:0046306">
    <property type="term" value="P:alkanesulfonate catabolic process"/>
    <property type="evidence" value="ECO:0007669"/>
    <property type="project" value="TreeGrafter"/>
</dbReference>
<keyword evidence="1 6" id="KW-0285">Flavoprotein</keyword>
<dbReference type="Pfam" id="PF00296">
    <property type="entry name" value="Bac_luciferase"/>
    <property type="match status" value="1"/>
</dbReference>
<dbReference type="GO" id="GO:0052614">
    <property type="term" value="F:uracil oxygenase activity"/>
    <property type="evidence" value="ECO:0007669"/>
    <property type="project" value="UniProtKB-EC"/>
</dbReference>
<evidence type="ECO:0000256" key="4">
    <source>
        <dbReference type="ARBA" id="ARBA00023002"/>
    </source>
</evidence>
<keyword evidence="3 6" id="KW-0521">NADP</keyword>
<proteinExistence type="inferred from homology"/>
<dbReference type="Gene3D" id="3.20.20.30">
    <property type="entry name" value="Luciferase-like domain"/>
    <property type="match status" value="1"/>
</dbReference>
<keyword evidence="5 6" id="KW-0503">Monooxygenase</keyword>
<keyword evidence="2 6" id="KW-0288">FMN</keyword>
<evidence type="ECO:0000256" key="2">
    <source>
        <dbReference type="ARBA" id="ARBA00022643"/>
    </source>
</evidence>
<comment type="catalytic activity">
    <reaction evidence="6">
        <text>uracil + FMNH2 + NADH + O2 = (Z)-3-ureidoacrylate + FMN + NAD(+) + H2O + H(+)</text>
        <dbReference type="Rhea" id="RHEA:31587"/>
        <dbReference type="ChEBI" id="CHEBI:15377"/>
        <dbReference type="ChEBI" id="CHEBI:15378"/>
        <dbReference type="ChEBI" id="CHEBI:15379"/>
        <dbReference type="ChEBI" id="CHEBI:17568"/>
        <dbReference type="ChEBI" id="CHEBI:57540"/>
        <dbReference type="ChEBI" id="CHEBI:57618"/>
        <dbReference type="ChEBI" id="CHEBI:57945"/>
        <dbReference type="ChEBI" id="CHEBI:58210"/>
        <dbReference type="ChEBI" id="CHEBI:59891"/>
        <dbReference type="EC" id="1.14.99.46"/>
    </reaction>
</comment>
<keyword evidence="4 6" id="KW-0560">Oxidoreductase</keyword>
<comment type="similarity">
    <text evidence="6">Belongs to the NtaA/SnaA/DszA monooxygenase family. RutA subfamily.</text>
</comment>
<evidence type="ECO:0000313" key="9">
    <source>
        <dbReference type="Proteomes" id="UP000317078"/>
    </source>
</evidence>
<feature type="binding site" evidence="6">
    <location>
        <position position="124"/>
    </location>
    <ligand>
        <name>FMN</name>
        <dbReference type="ChEBI" id="CHEBI:58210"/>
    </ligand>
</feature>
<dbReference type="GO" id="GO:0006212">
    <property type="term" value="P:uracil catabolic process"/>
    <property type="evidence" value="ECO:0007669"/>
    <property type="project" value="UniProtKB-UniRule"/>
</dbReference>
<accession>A0A502G7T8</accession>
<feature type="binding site" evidence="6">
    <location>
        <position position="190"/>
    </location>
    <ligand>
        <name>FMN</name>
        <dbReference type="ChEBI" id="CHEBI:58210"/>
    </ligand>
</feature>
<dbReference type="PANTHER" id="PTHR42847">
    <property type="entry name" value="ALKANESULFONATE MONOOXYGENASE"/>
    <property type="match status" value="1"/>
</dbReference>
<name>A0A502G7T8_9PROT</name>
<dbReference type="EMBL" id="RCZP01000006">
    <property type="protein sequence ID" value="TPG58187.1"/>
    <property type="molecule type" value="Genomic_DNA"/>
</dbReference>
<feature type="binding site" evidence="6">
    <location>
        <begin position="140"/>
        <end position="141"/>
    </location>
    <ligand>
        <name>FMN</name>
        <dbReference type="ChEBI" id="CHEBI:58210"/>
    </ligand>
</feature>
<feature type="binding site" evidence="6">
    <location>
        <position position="115"/>
    </location>
    <ligand>
        <name>FMN</name>
        <dbReference type="ChEBI" id="CHEBI:58210"/>
    </ligand>
</feature>
<evidence type="ECO:0000313" key="8">
    <source>
        <dbReference type="EMBL" id="TPG58187.1"/>
    </source>
</evidence>
<evidence type="ECO:0000256" key="6">
    <source>
        <dbReference type="HAMAP-Rule" id="MF_01699"/>
    </source>
</evidence>
<dbReference type="Proteomes" id="UP000317078">
    <property type="component" value="Unassembled WGS sequence"/>
</dbReference>
<keyword evidence="9" id="KW-1185">Reference proteome</keyword>